<sequence length="72" mass="7767">MSATADLSGMEWVKSSYSNNNGGNCLEWAPAHIPSGTVPIRDSKDPHGPALLFPARSWRAFIAAVNEGRMSH</sequence>
<dbReference type="AlphaFoldDB" id="A0A7W7L6D9"/>
<evidence type="ECO:0000313" key="2">
    <source>
        <dbReference type="EMBL" id="MBB4884182.1"/>
    </source>
</evidence>
<dbReference type="InterPro" id="IPR007278">
    <property type="entry name" value="DUF397"/>
</dbReference>
<accession>A0A7W7L6D9</accession>
<reference evidence="2 3" key="1">
    <citation type="submission" date="2020-08" db="EMBL/GenBank/DDBJ databases">
        <title>Genomic Encyclopedia of Type Strains, Phase III (KMG-III): the genomes of soil and plant-associated and newly described type strains.</title>
        <authorList>
            <person name="Whitman W."/>
        </authorList>
    </citation>
    <scope>NUCLEOTIDE SEQUENCE [LARGE SCALE GENOMIC DNA]</scope>
    <source>
        <strain evidence="2 3">CECT 3265</strain>
    </source>
</reference>
<organism evidence="2 3">
    <name type="scientific">Streptomyces netropsis</name>
    <name type="common">Streptoverticillium netropsis</name>
    <dbReference type="NCBI Taxonomy" id="55404"/>
    <lineage>
        <taxon>Bacteria</taxon>
        <taxon>Bacillati</taxon>
        <taxon>Actinomycetota</taxon>
        <taxon>Actinomycetes</taxon>
        <taxon>Kitasatosporales</taxon>
        <taxon>Streptomycetaceae</taxon>
        <taxon>Streptomyces</taxon>
    </lineage>
</organism>
<gene>
    <name evidence="2" type="ORF">FHS38_000191</name>
</gene>
<protein>
    <recommendedName>
        <fullName evidence="1">DUF397 domain-containing protein</fullName>
    </recommendedName>
</protein>
<keyword evidence="3" id="KW-1185">Reference proteome</keyword>
<dbReference type="Pfam" id="PF04149">
    <property type="entry name" value="DUF397"/>
    <property type="match status" value="1"/>
</dbReference>
<evidence type="ECO:0000259" key="1">
    <source>
        <dbReference type="Pfam" id="PF04149"/>
    </source>
</evidence>
<dbReference type="RefSeq" id="WP_184729670.1">
    <property type="nucleotide sequence ID" value="NZ_BMRW01000001.1"/>
</dbReference>
<proteinExistence type="predicted"/>
<dbReference type="EMBL" id="JACHJG010000001">
    <property type="protein sequence ID" value="MBB4884182.1"/>
    <property type="molecule type" value="Genomic_DNA"/>
</dbReference>
<feature type="domain" description="DUF397" evidence="1">
    <location>
        <begin position="11"/>
        <end position="65"/>
    </location>
</feature>
<name>A0A7W7L6D9_STRNE</name>
<evidence type="ECO:0000313" key="3">
    <source>
        <dbReference type="Proteomes" id="UP000556436"/>
    </source>
</evidence>
<dbReference type="Proteomes" id="UP000556436">
    <property type="component" value="Unassembled WGS sequence"/>
</dbReference>
<comment type="caution">
    <text evidence="2">The sequence shown here is derived from an EMBL/GenBank/DDBJ whole genome shotgun (WGS) entry which is preliminary data.</text>
</comment>